<dbReference type="AlphaFoldDB" id="X0TP68"/>
<organism evidence="2">
    <name type="scientific">marine sediment metagenome</name>
    <dbReference type="NCBI Taxonomy" id="412755"/>
    <lineage>
        <taxon>unclassified sequences</taxon>
        <taxon>metagenomes</taxon>
        <taxon>ecological metagenomes</taxon>
    </lineage>
</organism>
<sequence>MISSETTDTGGNAQFQLQVGSTYYRFLLYVSGTLRLTSSTFKITDTDLKYIITETFVSPLLDLLRAQDITGDIAYANSTQTLTFTWVDQNSYASLIAFNVTSGNQTYYSNTSTDGNGTMTFTITEANQTYSAIGTAKISGRPYTLDTYSVNLRDFWRQFGLAQSIIISMITILLLGLIGVKSPQLCIILTGVGITLVFFMGMLPVGAKALISIMAVGLILITLMKERHYQ</sequence>
<feature type="transmembrane region" description="Helical" evidence="1">
    <location>
        <begin position="185"/>
        <end position="203"/>
    </location>
</feature>
<accession>X0TP68</accession>
<reference evidence="2" key="1">
    <citation type="journal article" date="2014" name="Front. Microbiol.">
        <title>High frequency of phylogenetically diverse reductive dehalogenase-homologous genes in deep subseafloor sedimentary metagenomes.</title>
        <authorList>
            <person name="Kawai M."/>
            <person name="Futagami T."/>
            <person name="Toyoda A."/>
            <person name="Takaki Y."/>
            <person name="Nishi S."/>
            <person name="Hori S."/>
            <person name="Arai W."/>
            <person name="Tsubouchi T."/>
            <person name="Morono Y."/>
            <person name="Uchiyama I."/>
            <person name="Ito T."/>
            <person name="Fujiyama A."/>
            <person name="Inagaki F."/>
            <person name="Takami H."/>
        </authorList>
    </citation>
    <scope>NUCLEOTIDE SEQUENCE</scope>
    <source>
        <strain evidence="2">Expedition CK06-06</strain>
    </source>
</reference>
<name>X0TP68_9ZZZZ</name>
<protein>
    <submittedName>
        <fullName evidence="2">Uncharacterized protein</fullName>
    </submittedName>
</protein>
<comment type="caution">
    <text evidence="2">The sequence shown here is derived from an EMBL/GenBank/DDBJ whole genome shotgun (WGS) entry which is preliminary data.</text>
</comment>
<dbReference type="EMBL" id="BARS01010566">
    <property type="protein sequence ID" value="GAF94994.1"/>
    <property type="molecule type" value="Genomic_DNA"/>
</dbReference>
<keyword evidence="1" id="KW-0472">Membrane</keyword>
<proteinExistence type="predicted"/>
<keyword evidence="1" id="KW-0812">Transmembrane</keyword>
<feature type="transmembrane region" description="Helical" evidence="1">
    <location>
        <begin position="159"/>
        <end position="178"/>
    </location>
</feature>
<evidence type="ECO:0000313" key="2">
    <source>
        <dbReference type="EMBL" id="GAF94994.1"/>
    </source>
</evidence>
<evidence type="ECO:0000256" key="1">
    <source>
        <dbReference type="SAM" id="Phobius"/>
    </source>
</evidence>
<keyword evidence="1" id="KW-1133">Transmembrane helix</keyword>
<gene>
    <name evidence="2" type="ORF">S01H1_19539</name>
</gene>